<sequence length="246" mass="27201">MDYLQKIIGDIECHDVDGIRSCFQHGVHPNDIFKGHPLIYELISEYARTDRFKACVKVFIDHGLEFNDPSLLAVLSDDAQILAKHLTTDPGALNRPVNLRCAYTPLHDVSLLHVCAEFNHLSCAEVLVRNGADVNAKAGTDEHGFGGQSPIFHTVNQNSNHSASLLDYLLSESADLNYTVKGLIWGKGYPWETLVPAVNPISYAMMGLLPQMHRDERTIAVVVSKLLKAAHGIDYVPVNVPCAYLK</sequence>
<gene>
    <name evidence="2" type="ORF">WAE58_11720</name>
</gene>
<dbReference type="PROSITE" id="PS50088">
    <property type="entry name" value="ANK_REPEAT"/>
    <property type="match status" value="1"/>
</dbReference>
<evidence type="ECO:0000313" key="3">
    <source>
        <dbReference type="Proteomes" id="UP001378956"/>
    </source>
</evidence>
<evidence type="ECO:0000256" key="1">
    <source>
        <dbReference type="PROSITE-ProRule" id="PRU00023"/>
    </source>
</evidence>
<dbReference type="InterPro" id="IPR002110">
    <property type="entry name" value="Ankyrin_rpt"/>
</dbReference>
<dbReference type="Pfam" id="PF00023">
    <property type="entry name" value="Ank"/>
    <property type="match status" value="1"/>
</dbReference>
<dbReference type="Gene3D" id="1.25.40.20">
    <property type="entry name" value="Ankyrin repeat-containing domain"/>
    <property type="match status" value="1"/>
</dbReference>
<protein>
    <submittedName>
        <fullName evidence="2">Ankyrin repeat domain-containing protein</fullName>
    </submittedName>
</protein>
<comment type="caution">
    <text evidence="2">The sequence shown here is derived from an EMBL/GenBank/DDBJ whole genome shotgun (WGS) entry which is preliminary data.</text>
</comment>
<name>A0ABU8NNS5_9SPHI</name>
<dbReference type="InterPro" id="IPR036770">
    <property type="entry name" value="Ankyrin_rpt-contain_sf"/>
</dbReference>
<reference evidence="2 3" key="1">
    <citation type="submission" date="2024-03" db="EMBL/GenBank/DDBJ databases">
        <title>Sequence of Lycoming College Course Isolates.</title>
        <authorList>
            <person name="Plotts O."/>
            <person name="Newman J."/>
        </authorList>
    </citation>
    <scope>NUCLEOTIDE SEQUENCE [LARGE SCALE GENOMIC DNA]</scope>
    <source>
        <strain evidence="2 3">CJB-3</strain>
    </source>
</reference>
<dbReference type="EMBL" id="JBBEUB010000003">
    <property type="protein sequence ID" value="MEJ2903100.1"/>
    <property type="molecule type" value="Genomic_DNA"/>
</dbReference>
<evidence type="ECO:0000313" key="2">
    <source>
        <dbReference type="EMBL" id="MEJ2903100.1"/>
    </source>
</evidence>
<keyword evidence="3" id="KW-1185">Reference proteome</keyword>
<proteinExistence type="predicted"/>
<dbReference type="SUPFAM" id="SSF48403">
    <property type="entry name" value="Ankyrin repeat"/>
    <property type="match status" value="1"/>
</dbReference>
<organism evidence="2 3">
    <name type="scientific">Pedobacter panaciterrae</name>
    <dbReference type="NCBI Taxonomy" id="363849"/>
    <lineage>
        <taxon>Bacteria</taxon>
        <taxon>Pseudomonadati</taxon>
        <taxon>Bacteroidota</taxon>
        <taxon>Sphingobacteriia</taxon>
        <taxon>Sphingobacteriales</taxon>
        <taxon>Sphingobacteriaceae</taxon>
        <taxon>Pedobacter</taxon>
    </lineage>
</organism>
<dbReference type="Proteomes" id="UP001378956">
    <property type="component" value="Unassembled WGS sequence"/>
</dbReference>
<accession>A0ABU8NNS5</accession>
<keyword evidence="1" id="KW-0040">ANK repeat</keyword>
<feature type="repeat" description="ANK" evidence="1">
    <location>
        <begin position="107"/>
        <end position="139"/>
    </location>
</feature>
<dbReference type="SMART" id="SM00248">
    <property type="entry name" value="ANK"/>
    <property type="match status" value="3"/>
</dbReference>
<dbReference type="PROSITE" id="PS50297">
    <property type="entry name" value="ANK_REP_REGION"/>
    <property type="match status" value="1"/>
</dbReference>
<dbReference type="RefSeq" id="WP_172659683.1">
    <property type="nucleotide sequence ID" value="NZ_CBFGNQ010000016.1"/>
</dbReference>